<dbReference type="Pfam" id="PF00248">
    <property type="entry name" value="Aldo_ket_red"/>
    <property type="match status" value="1"/>
</dbReference>
<dbReference type="SUPFAM" id="SSF52058">
    <property type="entry name" value="L domain-like"/>
    <property type="match status" value="1"/>
</dbReference>
<dbReference type="Gene3D" id="3.80.10.10">
    <property type="entry name" value="Ribonuclease Inhibitor"/>
    <property type="match status" value="1"/>
</dbReference>
<dbReference type="EMBL" id="OU503057">
    <property type="protein sequence ID" value="CAI9785877.1"/>
    <property type="molecule type" value="Genomic_DNA"/>
</dbReference>
<evidence type="ECO:0000259" key="12">
    <source>
        <dbReference type="Pfam" id="PF00248"/>
    </source>
</evidence>
<feature type="transmembrane region" description="Helical" evidence="11">
    <location>
        <begin position="367"/>
        <end position="389"/>
    </location>
</feature>
<evidence type="ECO:0000256" key="7">
    <source>
        <dbReference type="ARBA" id="ARBA00022737"/>
    </source>
</evidence>
<gene>
    <name evidence="14" type="ORF">FPE_LOCUS33307</name>
</gene>
<keyword evidence="8 11" id="KW-1133">Transmembrane helix</keyword>
<dbReference type="SUPFAM" id="SSF51430">
    <property type="entry name" value="NAD(P)-linked oxidoreductase"/>
    <property type="match status" value="1"/>
</dbReference>
<keyword evidence="6" id="KW-0732">Signal</keyword>
<reference evidence="14" key="1">
    <citation type="submission" date="2023-05" db="EMBL/GenBank/DDBJ databases">
        <authorList>
            <person name="Huff M."/>
        </authorList>
    </citation>
    <scope>NUCLEOTIDE SEQUENCE</scope>
</reference>
<keyword evidence="9 11" id="KW-0472">Membrane</keyword>
<feature type="domain" description="NADP-dependent oxidoreductase" evidence="12">
    <location>
        <begin position="411"/>
        <end position="494"/>
    </location>
</feature>
<organism evidence="14 15">
    <name type="scientific">Fraxinus pennsylvanica</name>
    <dbReference type="NCBI Taxonomy" id="56036"/>
    <lineage>
        <taxon>Eukaryota</taxon>
        <taxon>Viridiplantae</taxon>
        <taxon>Streptophyta</taxon>
        <taxon>Embryophyta</taxon>
        <taxon>Tracheophyta</taxon>
        <taxon>Spermatophyta</taxon>
        <taxon>Magnoliopsida</taxon>
        <taxon>eudicotyledons</taxon>
        <taxon>Gunneridae</taxon>
        <taxon>Pentapetalae</taxon>
        <taxon>asterids</taxon>
        <taxon>lamiids</taxon>
        <taxon>Lamiales</taxon>
        <taxon>Oleaceae</taxon>
        <taxon>Oleeae</taxon>
        <taxon>Fraxinus</taxon>
    </lineage>
</organism>
<comment type="subcellular location">
    <subcellularLocation>
        <location evidence="1">Cell membrane</location>
        <topology evidence="1">Single-pass type I membrane protein</topology>
    </subcellularLocation>
</comment>
<evidence type="ECO:0000256" key="9">
    <source>
        <dbReference type="ARBA" id="ARBA00023136"/>
    </source>
</evidence>
<dbReference type="Proteomes" id="UP000834106">
    <property type="component" value="Chromosome 22"/>
</dbReference>
<evidence type="ECO:0000256" key="3">
    <source>
        <dbReference type="ARBA" id="ARBA00022475"/>
    </source>
</evidence>
<keyword evidence="3" id="KW-1003">Cell membrane</keyword>
<keyword evidence="4" id="KW-0433">Leucine-rich repeat</keyword>
<evidence type="ECO:0000256" key="10">
    <source>
        <dbReference type="ARBA" id="ARBA00023180"/>
    </source>
</evidence>
<evidence type="ECO:0000256" key="2">
    <source>
        <dbReference type="ARBA" id="ARBA00009592"/>
    </source>
</evidence>
<evidence type="ECO:0000256" key="11">
    <source>
        <dbReference type="SAM" id="Phobius"/>
    </source>
</evidence>
<sequence length="622" mass="69786">MRGEIPEVSNKDIFSKIEDLSHNNLSGPIPLFAFQSDQLHISKSMLSGSISLVCKIPNDFFTSILDLSDNQLSGKLPDCWKSLTNLIVLNLANNYFRGKIPNSIGALYRLQALHLRNNNIMGKLPSALKNCTNLRMIDFGENKLTGDIPAWIGTHITRLAVLSLRSNKFHGNLSPTICQLVNIQILDLSINHISGKIPRCLNNFTFLVEKNSSIETNPIGELGLLKGIDLSGNMFVGTIPQELSDMRGLIFLNLSRSHLTGNIISSIGQMEMLEWLDLSRNQLSGEIPTGLANLNFLSILDLSYNNLTGKIPLGTQLQSFNPSAYGGNNKLCGRPLAECPQDAPDPSLADHGKENNVEEDDRFITREFYFCIAFGFIFGFWAVIGTLFLKHSWRHAYFNFFNNVGKWMYVTTAMVDAWGGWSQFQVLLQTLKKVASKHGISIPTFAVKYILDQPAVAGSMVGVRRGLSEHIKATNAVFSLVLDEEDVSSIQELSKRGYIEIMQFQLEGEASWSWDTYKKKGKWKQDSWLRTHKFFCVFLLMLFSFGLVSGKRWDGVVVTKADYPALRTVKQEFVDLRGVLRSWNDSGIRACLGGWIGIKCVNGQFIAIQLPWNDYSQSCKFH</sequence>
<dbReference type="InterPro" id="IPR032675">
    <property type="entry name" value="LRR_dom_sf"/>
</dbReference>
<protein>
    <submittedName>
        <fullName evidence="14">Uncharacterized protein</fullName>
    </submittedName>
</protein>
<dbReference type="InterPro" id="IPR023210">
    <property type="entry name" value="NADP_OxRdtase_dom"/>
</dbReference>
<dbReference type="GO" id="GO:0005886">
    <property type="term" value="C:plasma membrane"/>
    <property type="evidence" value="ECO:0007669"/>
    <property type="project" value="UniProtKB-SubCell"/>
</dbReference>
<dbReference type="AlphaFoldDB" id="A0AAD2EBG7"/>
<evidence type="ECO:0000313" key="15">
    <source>
        <dbReference type="Proteomes" id="UP000834106"/>
    </source>
</evidence>
<evidence type="ECO:0000256" key="6">
    <source>
        <dbReference type="ARBA" id="ARBA00022729"/>
    </source>
</evidence>
<evidence type="ECO:0000256" key="4">
    <source>
        <dbReference type="ARBA" id="ARBA00022614"/>
    </source>
</evidence>
<accession>A0AAD2EBG7</accession>
<name>A0AAD2EBG7_9LAMI</name>
<dbReference type="Pfam" id="PF13855">
    <property type="entry name" value="LRR_8"/>
    <property type="match status" value="1"/>
</dbReference>
<dbReference type="PRINTS" id="PR00019">
    <property type="entry name" value="LEURICHRPT"/>
</dbReference>
<dbReference type="InterPro" id="IPR001611">
    <property type="entry name" value="Leu-rich_rpt"/>
</dbReference>
<feature type="domain" description="Leucine-rich repeat-containing N-terminal plant-type" evidence="13">
    <location>
        <begin position="561"/>
        <end position="600"/>
    </location>
</feature>
<keyword evidence="15" id="KW-1185">Reference proteome</keyword>
<dbReference type="Gene3D" id="3.20.20.100">
    <property type="entry name" value="NADP-dependent oxidoreductase domain"/>
    <property type="match status" value="1"/>
</dbReference>
<feature type="transmembrane region" description="Helical" evidence="11">
    <location>
        <begin position="528"/>
        <end position="548"/>
    </location>
</feature>
<evidence type="ECO:0000256" key="5">
    <source>
        <dbReference type="ARBA" id="ARBA00022692"/>
    </source>
</evidence>
<dbReference type="Pfam" id="PF08263">
    <property type="entry name" value="LRRNT_2"/>
    <property type="match status" value="1"/>
</dbReference>
<keyword evidence="10" id="KW-0325">Glycoprotein</keyword>
<evidence type="ECO:0000259" key="13">
    <source>
        <dbReference type="Pfam" id="PF08263"/>
    </source>
</evidence>
<dbReference type="InterPro" id="IPR036812">
    <property type="entry name" value="NAD(P)_OxRdtase_dom_sf"/>
</dbReference>
<evidence type="ECO:0000313" key="14">
    <source>
        <dbReference type="EMBL" id="CAI9785877.1"/>
    </source>
</evidence>
<dbReference type="Pfam" id="PF00560">
    <property type="entry name" value="LRR_1"/>
    <property type="match status" value="3"/>
</dbReference>
<dbReference type="InterPro" id="IPR013210">
    <property type="entry name" value="LRR_N_plant-typ"/>
</dbReference>
<dbReference type="FunFam" id="3.80.10.10:FF:000111">
    <property type="entry name" value="LRR receptor-like serine/threonine-protein kinase ERECTA"/>
    <property type="match status" value="1"/>
</dbReference>
<evidence type="ECO:0000256" key="1">
    <source>
        <dbReference type="ARBA" id="ARBA00004251"/>
    </source>
</evidence>
<evidence type="ECO:0000256" key="8">
    <source>
        <dbReference type="ARBA" id="ARBA00022989"/>
    </source>
</evidence>
<dbReference type="PANTHER" id="PTHR48063:SF98">
    <property type="entry name" value="LRR RECEPTOR-LIKE SERINE_THREONINE-PROTEIN KINASE FLS2"/>
    <property type="match status" value="1"/>
</dbReference>
<dbReference type="FunFam" id="3.80.10.10:FF:000356">
    <property type="entry name" value="LRR receptor-like serine/threonine-protein kinase"/>
    <property type="match status" value="1"/>
</dbReference>
<keyword evidence="5 11" id="KW-0812">Transmembrane</keyword>
<dbReference type="InterPro" id="IPR046956">
    <property type="entry name" value="RLP23-like"/>
</dbReference>
<dbReference type="PANTHER" id="PTHR48063">
    <property type="entry name" value="LRR RECEPTOR-LIKE KINASE"/>
    <property type="match status" value="1"/>
</dbReference>
<proteinExistence type="inferred from homology"/>
<comment type="similarity">
    <text evidence="2">Belongs to the RLP family.</text>
</comment>
<keyword evidence="7" id="KW-0677">Repeat</keyword>